<accession>A0A8H8CKD6</accession>
<evidence type="ECO:0000256" key="1">
    <source>
        <dbReference type="SAM" id="SignalP"/>
    </source>
</evidence>
<organism evidence="2">
    <name type="scientific">Psilocybe cubensis</name>
    <name type="common">Psychedelic mushroom</name>
    <name type="synonym">Stropharia cubensis</name>
    <dbReference type="NCBI Taxonomy" id="181762"/>
    <lineage>
        <taxon>Eukaryota</taxon>
        <taxon>Fungi</taxon>
        <taxon>Dikarya</taxon>
        <taxon>Basidiomycota</taxon>
        <taxon>Agaricomycotina</taxon>
        <taxon>Agaricomycetes</taxon>
        <taxon>Agaricomycetidae</taxon>
        <taxon>Agaricales</taxon>
        <taxon>Agaricineae</taxon>
        <taxon>Strophariaceae</taxon>
        <taxon>Psilocybe</taxon>
    </lineage>
</organism>
<keyword evidence="1" id="KW-0732">Signal</keyword>
<feature type="chain" id="PRO_5034047887" evidence="1">
    <location>
        <begin position="20"/>
        <end position="154"/>
    </location>
</feature>
<dbReference type="OrthoDB" id="3043660at2759"/>
<name>A0A8H8CKD6_PSICU</name>
<proteinExistence type="predicted"/>
<comment type="caution">
    <text evidence="2">The sequence shown here is derived from an EMBL/GenBank/DDBJ whole genome shotgun (WGS) entry which is preliminary data.</text>
</comment>
<feature type="signal peptide" evidence="1">
    <location>
        <begin position="1"/>
        <end position="19"/>
    </location>
</feature>
<sequence>MRFFAISAAFLSLSGIVASATIEKRNCPEAARFGTLSVFPLTASAGDDISVSLSLNCPTMQFGIVPQFLDYTLEVPEASNNGNEQPIVLTRRTYTFVPGTIQPMDDFTVQIPHGPFVAGAPYNIVLNMVYPIDGTDGSSVLVETKLSVPITINA</sequence>
<dbReference type="EMBL" id="JAFIQS010000005">
    <property type="protein sequence ID" value="KAG5168681.1"/>
    <property type="molecule type" value="Genomic_DNA"/>
</dbReference>
<dbReference type="AlphaFoldDB" id="A0A8H8CKD6"/>
<gene>
    <name evidence="2" type="ORF">JR316_005233</name>
</gene>
<reference evidence="2" key="1">
    <citation type="submission" date="2021-02" db="EMBL/GenBank/DDBJ databases">
        <title>Psilocybe cubensis genome.</title>
        <authorList>
            <person name="Mckernan K.J."/>
            <person name="Crawford S."/>
            <person name="Trippe A."/>
            <person name="Kane L.T."/>
            <person name="Mclaughlin S."/>
        </authorList>
    </citation>
    <scope>NUCLEOTIDE SEQUENCE [LARGE SCALE GENOMIC DNA]</scope>
    <source>
        <strain evidence="2">MGC-MH-2018</strain>
    </source>
</reference>
<protein>
    <submittedName>
        <fullName evidence="2">Uncharacterized protein</fullName>
    </submittedName>
</protein>
<evidence type="ECO:0000313" key="2">
    <source>
        <dbReference type="EMBL" id="KAG5168681.1"/>
    </source>
</evidence>